<reference evidence="1" key="1">
    <citation type="submission" date="2013-08" db="EMBL/GenBank/DDBJ databases">
        <authorList>
            <person name="Mendez C."/>
            <person name="Richter M."/>
            <person name="Ferrer M."/>
            <person name="Sanchez J."/>
        </authorList>
    </citation>
    <scope>NUCLEOTIDE SEQUENCE</scope>
</reference>
<name>T1CRL7_9ZZZZ</name>
<dbReference type="SUPFAM" id="SSF81660">
    <property type="entry name" value="Metal cation-transporting ATPase, ATP-binding domain N"/>
    <property type="match status" value="1"/>
</dbReference>
<comment type="caution">
    <text evidence="1">The sequence shown here is derived from an EMBL/GenBank/DDBJ whole genome shotgun (WGS) entry which is preliminary data.</text>
</comment>
<dbReference type="PANTHER" id="PTHR42861">
    <property type="entry name" value="CALCIUM-TRANSPORTING ATPASE"/>
    <property type="match status" value="1"/>
</dbReference>
<sequence>MTQAWPRSGTNEATIATKGAPEAIARLCRLDPTDSDRIIRAADRLGEAGMRVLAVAEANWSGTLPDDPSAFPFRLLGLVGFADPLRAAVPTAIAECRMAGIHVAMITG</sequence>
<dbReference type="AlphaFoldDB" id="T1CRL7"/>
<dbReference type="InterPro" id="IPR023214">
    <property type="entry name" value="HAD_sf"/>
</dbReference>
<evidence type="ECO:0000313" key="1">
    <source>
        <dbReference type="EMBL" id="EQD71880.1"/>
    </source>
</evidence>
<feature type="non-terminal residue" evidence="1">
    <location>
        <position position="108"/>
    </location>
</feature>
<reference evidence="1" key="2">
    <citation type="journal article" date="2014" name="ISME J.">
        <title>Microbial stratification in low pH oxic and suboxic macroscopic growths along an acid mine drainage.</title>
        <authorList>
            <person name="Mendez-Garcia C."/>
            <person name="Mesa V."/>
            <person name="Sprenger R.R."/>
            <person name="Richter M."/>
            <person name="Diez M.S."/>
            <person name="Solano J."/>
            <person name="Bargiela R."/>
            <person name="Golyshina O.V."/>
            <person name="Manteca A."/>
            <person name="Ramos J.L."/>
            <person name="Gallego J.R."/>
            <person name="Llorente I."/>
            <person name="Martins Dos Santos V.A."/>
            <person name="Jensen O.N."/>
            <person name="Pelaez A.I."/>
            <person name="Sanchez J."/>
            <person name="Ferrer M."/>
        </authorList>
    </citation>
    <scope>NUCLEOTIDE SEQUENCE</scope>
</reference>
<dbReference type="Pfam" id="PF13246">
    <property type="entry name" value="Cation_ATPase"/>
    <property type="match status" value="1"/>
</dbReference>
<dbReference type="Gene3D" id="3.40.50.1000">
    <property type="entry name" value="HAD superfamily/HAD-like"/>
    <property type="match status" value="1"/>
</dbReference>
<dbReference type="InterPro" id="IPR023299">
    <property type="entry name" value="ATPase_P-typ_cyto_dom_N"/>
</dbReference>
<gene>
    <name evidence="1" type="ORF">B1A_05589</name>
</gene>
<organism evidence="1">
    <name type="scientific">mine drainage metagenome</name>
    <dbReference type="NCBI Taxonomy" id="410659"/>
    <lineage>
        <taxon>unclassified sequences</taxon>
        <taxon>metagenomes</taxon>
        <taxon>ecological metagenomes</taxon>
    </lineage>
</organism>
<proteinExistence type="predicted"/>
<dbReference type="GO" id="GO:0000166">
    <property type="term" value="F:nucleotide binding"/>
    <property type="evidence" value="ECO:0007669"/>
    <property type="project" value="InterPro"/>
</dbReference>
<dbReference type="Gene3D" id="3.40.1110.10">
    <property type="entry name" value="Calcium-transporting ATPase, cytoplasmic domain N"/>
    <property type="match status" value="1"/>
</dbReference>
<dbReference type="EMBL" id="AUZX01004080">
    <property type="protein sequence ID" value="EQD71880.1"/>
    <property type="molecule type" value="Genomic_DNA"/>
</dbReference>
<accession>T1CRL7</accession>
<protein>
    <submittedName>
        <fullName evidence="1">Cation-transporting ATPase</fullName>
    </submittedName>
</protein>